<comment type="similarity">
    <text evidence="8">Belongs to the ABC transporter superfamily. Spermidine/putrescine importer (TC 3.A.1.11.1) family.</text>
</comment>
<keyword evidence="10" id="KW-0378">Hydrolase</keyword>
<name>A0A0P1EBG4_9RHOB</name>
<gene>
    <name evidence="10" type="primary">potA_1</name>
    <name evidence="8" type="synonym">potA</name>
    <name evidence="10" type="ORF">RUA4292_00477</name>
</gene>
<dbReference type="InterPro" id="IPR027417">
    <property type="entry name" value="P-loop_NTPase"/>
</dbReference>
<dbReference type="Pfam" id="PF00005">
    <property type="entry name" value="ABC_tran"/>
    <property type="match status" value="1"/>
</dbReference>
<keyword evidence="4 8" id="KW-0547">Nucleotide-binding</keyword>
<dbReference type="AlphaFoldDB" id="A0A0P1EBG4"/>
<evidence type="ECO:0000256" key="8">
    <source>
        <dbReference type="RuleBase" id="RU364083"/>
    </source>
</evidence>
<dbReference type="Gene3D" id="2.40.50.100">
    <property type="match status" value="1"/>
</dbReference>
<dbReference type="GO" id="GO:0005524">
    <property type="term" value="F:ATP binding"/>
    <property type="evidence" value="ECO:0007669"/>
    <property type="project" value="UniProtKB-KW"/>
</dbReference>
<dbReference type="Pfam" id="PF08402">
    <property type="entry name" value="TOBE_2"/>
    <property type="match status" value="1"/>
</dbReference>
<dbReference type="Proteomes" id="UP000050783">
    <property type="component" value="Unassembled WGS sequence"/>
</dbReference>
<feature type="domain" description="ABC transporter" evidence="9">
    <location>
        <begin position="22"/>
        <end position="252"/>
    </location>
</feature>
<dbReference type="GO" id="GO:0016887">
    <property type="term" value="F:ATP hydrolysis activity"/>
    <property type="evidence" value="ECO:0007669"/>
    <property type="project" value="InterPro"/>
</dbReference>
<dbReference type="SUPFAM" id="SSF50331">
    <property type="entry name" value="MOP-like"/>
    <property type="match status" value="1"/>
</dbReference>
<accession>A0A0P1EBG4</accession>
<keyword evidence="3" id="KW-0997">Cell inner membrane</keyword>
<dbReference type="InterPro" id="IPR005893">
    <property type="entry name" value="PotA-like"/>
</dbReference>
<evidence type="ECO:0000313" key="10">
    <source>
        <dbReference type="EMBL" id="CUH46312.1"/>
    </source>
</evidence>
<keyword evidence="2 8" id="KW-1003">Cell membrane</keyword>
<keyword evidence="1 8" id="KW-0813">Transport</keyword>
<comment type="function">
    <text evidence="8">Part of the ABC transporter complex PotABCD involved in spermidine/putrescine import. Responsible for energy coupling to the transport system.</text>
</comment>
<keyword evidence="5 8" id="KW-0067">ATP-binding</keyword>
<dbReference type="PANTHER" id="PTHR42781:SF5">
    <property type="entry name" value="PUTRESCINE TRANSPORT ATP-BINDING PROTEIN POTG"/>
    <property type="match status" value="1"/>
</dbReference>
<evidence type="ECO:0000259" key="9">
    <source>
        <dbReference type="PROSITE" id="PS50893"/>
    </source>
</evidence>
<dbReference type="FunFam" id="3.40.50.300:FF:000133">
    <property type="entry name" value="Spermidine/putrescine import ATP-binding protein PotA"/>
    <property type="match status" value="1"/>
</dbReference>
<protein>
    <recommendedName>
        <fullName evidence="8">Spermidine/putrescine import ATP-binding protein PotA</fullName>
        <ecNumber evidence="8">7.6.2.11</ecNumber>
    </recommendedName>
</protein>
<dbReference type="InterPro" id="IPR003439">
    <property type="entry name" value="ABC_transporter-like_ATP-bd"/>
</dbReference>
<dbReference type="EC" id="7.6.2.11" evidence="8"/>
<dbReference type="EMBL" id="CYPU01000010">
    <property type="protein sequence ID" value="CUH46312.1"/>
    <property type="molecule type" value="Genomic_DNA"/>
</dbReference>
<evidence type="ECO:0000313" key="11">
    <source>
        <dbReference type="Proteomes" id="UP000050783"/>
    </source>
</evidence>
<dbReference type="GO" id="GO:0015847">
    <property type="term" value="P:putrescine transport"/>
    <property type="evidence" value="ECO:0007669"/>
    <property type="project" value="UniProtKB-ARBA"/>
</dbReference>
<dbReference type="InterPro" id="IPR017871">
    <property type="entry name" value="ABC_transporter-like_CS"/>
</dbReference>
<dbReference type="GO" id="GO:0043190">
    <property type="term" value="C:ATP-binding cassette (ABC) transporter complex"/>
    <property type="evidence" value="ECO:0007669"/>
    <property type="project" value="InterPro"/>
</dbReference>
<dbReference type="SMART" id="SM00382">
    <property type="entry name" value="AAA"/>
    <property type="match status" value="1"/>
</dbReference>
<dbReference type="InterPro" id="IPR013611">
    <property type="entry name" value="Transp-assoc_OB_typ2"/>
</dbReference>
<dbReference type="InterPro" id="IPR003593">
    <property type="entry name" value="AAA+_ATPase"/>
</dbReference>
<comment type="subunit">
    <text evidence="8">The complex is composed of two ATP-binding proteins (PotA), two transmembrane proteins (PotB and PotC) and a solute-binding protein (PotD).</text>
</comment>
<dbReference type="SUPFAM" id="SSF52540">
    <property type="entry name" value="P-loop containing nucleoside triphosphate hydrolases"/>
    <property type="match status" value="1"/>
</dbReference>
<dbReference type="PANTHER" id="PTHR42781">
    <property type="entry name" value="SPERMIDINE/PUTRESCINE IMPORT ATP-BINDING PROTEIN POTA"/>
    <property type="match status" value="1"/>
</dbReference>
<dbReference type="NCBIfam" id="TIGR01187">
    <property type="entry name" value="potA"/>
    <property type="match status" value="1"/>
</dbReference>
<evidence type="ECO:0000256" key="2">
    <source>
        <dbReference type="ARBA" id="ARBA00022475"/>
    </source>
</evidence>
<keyword evidence="7 8" id="KW-0472">Membrane</keyword>
<reference evidence="10 11" key="1">
    <citation type="submission" date="2015-09" db="EMBL/GenBank/DDBJ databases">
        <authorList>
            <consortium name="Swine Surveillance"/>
        </authorList>
    </citation>
    <scope>NUCLEOTIDE SEQUENCE [LARGE SCALE GENOMIC DNA]</scope>
    <source>
        <strain evidence="10 11">CECT 4292</strain>
    </source>
</reference>
<evidence type="ECO:0000256" key="7">
    <source>
        <dbReference type="ARBA" id="ARBA00023136"/>
    </source>
</evidence>
<dbReference type="PROSITE" id="PS50893">
    <property type="entry name" value="ABC_TRANSPORTER_2"/>
    <property type="match status" value="1"/>
</dbReference>
<sequence>MTVSTTVSAAPWLEQKEQQPLVQIRGVTKKYGEVTAVDNVDLDIYKGELFCLLGGSGCGKSTLLRMLAGFEDLNAGTITIDGVDMADVPAYERPTNMMFQSYALFPHMTVEKNVAFGLEQDHVPKFDLADRVHDILKLVELEDFKKRKPKQLSGGQRQRVALARALVKRPKLLLLDEPLAALDKKLRKQTQFELANIQDKVGVTFIVVTHDQEEAMTLSSRMAVMDAGRFKQIGTPTEIYEFPESRFVADFIGSANIFEGRVTEDGADHVRVETEFCEVFVDHGHSVKVGSKIWVALRPEKIRLEKSDEVAEGPNQTSAIIDDVGYLGETSIYKVRLPNDEVFDVTMPNQSRPTHATQRLTWEDKVKISWDPSSAMLLHS</sequence>
<evidence type="ECO:0000256" key="5">
    <source>
        <dbReference type="ARBA" id="ARBA00022840"/>
    </source>
</evidence>
<organism evidence="10 11">
    <name type="scientific">Ruegeria atlantica</name>
    <dbReference type="NCBI Taxonomy" id="81569"/>
    <lineage>
        <taxon>Bacteria</taxon>
        <taxon>Pseudomonadati</taxon>
        <taxon>Pseudomonadota</taxon>
        <taxon>Alphaproteobacteria</taxon>
        <taxon>Rhodobacterales</taxon>
        <taxon>Roseobacteraceae</taxon>
        <taxon>Ruegeria</taxon>
    </lineage>
</organism>
<dbReference type="STRING" id="81569.RUM4293_01928"/>
<dbReference type="OrthoDB" id="9802264at2"/>
<evidence type="ECO:0000256" key="6">
    <source>
        <dbReference type="ARBA" id="ARBA00022967"/>
    </source>
</evidence>
<dbReference type="Gene3D" id="3.40.50.300">
    <property type="entry name" value="P-loop containing nucleotide triphosphate hydrolases"/>
    <property type="match status" value="1"/>
</dbReference>
<proteinExistence type="inferred from homology"/>
<evidence type="ECO:0000256" key="3">
    <source>
        <dbReference type="ARBA" id="ARBA00022519"/>
    </source>
</evidence>
<keyword evidence="6 8" id="KW-1278">Translocase</keyword>
<evidence type="ECO:0000256" key="4">
    <source>
        <dbReference type="ARBA" id="ARBA00022741"/>
    </source>
</evidence>
<comment type="catalytic activity">
    <reaction evidence="8">
        <text>ATP + H2O + polyamine-[polyamine-binding protein]Side 1 = ADP + phosphate + polyamineSide 2 + [polyamine-binding protein]Side 1.</text>
        <dbReference type="EC" id="7.6.2.11"/>
    </reaction>
</comment>
<dbReference type="PROSITE" id="PS00211">
    <property type="entry name" value="ABC_TRANSPORTER_1"/>
    <property type="match status" value="1"/>
</dbReference>
<dbReference type="InterPro" id="IPR008995">
    <property type="entry name" value="Mo/tungstate-bd_C_term_dom"/>
</dbReference>
<evidence type="ECO:0000256" key="1">
    <source>
        <dbReference type="ARBA" id="ARBA00022448"/>
    </source>
</evidence>
<dbReference type="GO" id="GO:0015417">
    <property type="term" value="F:ABC-type polyamine transporter activity"/>
    <property type="evidence" value="ECO:0007669"/>
    <property type="project" value="UniProtKB-EC"/>
</dbReference>
<dbReference type="InterPro" id="IPR050093">
    <property type="entry name" value="ABC_SmlMolc_Importer"/>
</dbReference>